<dbReference type="GO" id="GO:0016020">
    <property type="term" value="C:membrane"/>
    <property type="evidence" value="ECO:0007669"/>
    <property type="project" value="UniProtKB-SubCell"/>
</dbReference>
<evidence type="ECO:0000256" key="7">
    <source>
        <dbReference type="SAM" id="Phobius"/>
    </source>
</evidence>
<feature type="transmembrane region" description="Helical" evidence="7">
    <location>
        <begin position="44"/>
        <end position="65"/>
    </location>
</feature>
<keyword evidence="3 7" id="KW-0812">Transmembrane</keyword>
<gene>
    <name evidence="9" type="ORF">PHMEG_00011581</name>
</gene>
<dbReference type="Gene3D" id="1.20.120.1770">
    <property type="match status" value="1"/>
</dbReference>
<dbReference type="Pfam" id="PF03188">
    <property type="entry name" value="Cytochrom_B561"/>
    <property type="match status" value="1"/>
</dbReference>
<keyword evidence="6 7" id="KW-0472">Membrane</keyword>
<comment type="subcellular location">
    <subcellularLocation>
        <location evidence="1">Membrane</location>
    </subcellularLocation>
</comment>
<reference evidence="10" key="1">
    <citation type="submission" date="2017-03" db="EMBL/GenBank/DDBJ databases">
        <title>Phytopthora megakarya and P. palmivora, two closely related causual agents of cacao black pod achieved similar genome size and gene model numbers by different mechanisms.</title>
        <authorList>
            <person name="Ali S."/>
            <person name="Shao J."/>
            <person name="Larry D.J."/>
            <person name="Kronmiller B."/>
            <person name="Shen D."/>
            <person name="Strem M.D."/>
            <person name="Melnick R.L."/>
            <person name="Guiltinan M.J."/>
            <person name="Tyler B.M."/>
            <person name="Meinhardt L.W."/>
            <person name="Bailey B.A."/>
        </authorList>
    </citation>
    <scope>NUCLEOTIDE SEQUENCE [LARGE SCALE GENOMIC DNA]</scope>
    <source>
        <strain evidence="10">zdho120</strain>
    </source>
</reference>
<evidence type="ECO:0000259" key="8">
    <source>
        <dbReference type="Pfam" id="PF03188"/>
    </source>
</evidence>
<keyword evidence="10" id="KW-1185">Reference proteome</keyword>
<feature type="domain" description="Cytochrome b561" evidence="8">
    <location>
        <begin position="14"/>
        <end position="65"/>
    </location>
</feature>
<accession>A0A225WDF0</accession>
<dbReference type="InterPro" id="IPR006593">
    <property type="entry name" value="Cyt_b561/ferric_Rdtase_TM"/>
</dbReference>
<comment type="caution">
    <text evidence="9">The sequence shown here is derived from an EMBL/GenBank/DDBJ whole genome shotgun (WGS) entry which is preliminary data.</text>
</comment>
<keyword evidence="4" id="KW-0249">Electron transport</keyword>
<dbReference type="Proteomes" id="UP000198211">
    <property type="component" value="Unassembled WGS sequence"/>
</dbReference>
<evidence type="ECO:0000313" key="10">
    <source>
        <dbReference type="Proteomes" id="UP000198211"/>
    </source>
</evidence>
<keyword evidence="5 7" id="KW-1133">Transmembrane helix</keyword>
<evidence type="ECO:0000256" key="3">
    <source>
        <dbReference type="ARBA" id="ARBA00022692"/>
    </source>
</evidence>
<evidence type="ECO:0000256" key="1">
    <source>
        <dbReference type="ARBA" id="ARBA00004370"/>
    </source>
</evidence>
<evidence type="ECO:0000256" key="5">
    <source>
        <dbReference type="ARBA" id="ARBA00022989"/>
    </source>
</evidence>
<sequence>MLKRKQVTDFKARMALLLLSAGGSAAYMGKTAFGKDHFTSTHSWLALATATVATLNPLGGLATTFGGKKTSWQW</sequence>
<evidence type="ECO:0000256" key="4">
    <source>
        <dbReference type="ARBA" id="ARBA00022982"/>
    </source>
</evidence>
<proteinExistence type="predicted"/>
<evidence type="ECO:0000313" key="9">
    <source>
        <dbReference type="EMBL" id="OWZ14870.1"/>
    </source>
</evidence>
<evidence type="ECO:0000256" key="6">
    <source>
        <dbReference type="ARBA" id="ARBA00023136"/>
    </source>
</evidence>
<dbReference type="AlphaFoldDB" id="A0A225WDF0"/>
<evidence type="ECO:0000256" key="2">
    <source>
        <dbReference type="ARBA" id="ARBA00022448"/>
    </source>
</evidence>
<protein>
    <recommendedName>
        <fullName evidence="8">Cytochrome b561 domain-containing protein</fullName>
    </recommendedName>
</protein>
<organism evidence="9 10">
    <name type="scientific">Phytophthora megakarya</name>
    <dbReference type="NCBI Taxonomy" id="4795"/>
    <lineage>
        <taxon>Eukaryota</taxon>
        <taxon>Sar</taxon>
        <taxon>Stramenopiles</taxon>
        <taxon>Oomycota</taxon>
        <taxon>Peronosporomycetes</taxon>
        <taxon>Peronosporales</taxon>
        <taxon>Peronosporaceae</taxon>
        <taxon>Phytophthora</taxon>
    </lineage>
</organism>
<name>A0A225WDF0_9STRA</name>
<keyword evidence="2" id="KW-0813">Transport</keyword>
<dbReference type="EMBL" id="NBNE01001243">
    <property type="protein sequence ID" value="OWZ14870.1"/>
    <property type="molecule type" value="Genomic_DNA"/>
</dbReference>